<proteinExistence type="inferred from homology"/>
<organism evidence="6 7">
    <name type="scientific">Halogeometricum rufum</name>
    <dbReference type="NCBI Taxonomy" id="553469"/>
    <lineage>
        <taxon>Archaea</taxon>
        <taxon>Methanobacteriati</taxon>
        <taxon>Methanobacteriota</taxon>
        <taxon>Stenosarchaea group</taxon>
        <taxon>Halobacteria</taxon>
        <taxon>Halobacteriales</taxon>
        <taxon>Haloferacaceae</taxon>
        <taxon>Halogeometricum</taxon>
    </lineage>
</organism>
<dbReference type="GO" id="GO:0016616">
    <property type="term" value="F:oxidoreductase activity, acting on the CH-OH group of donors, NAD or NADP as acceptor"/>
    <property type="evidence" value="ECO:0007669"/>
    <property type="project" value="InterPro"/>
</dbReference>
<keyword evidence="7" id="KW-1185">Reference proteome</keyword>
<dbReference type="PANTHER" id="PTHR43333">
    <property type="entry name" value="2-HACID_DH_C DOMAIN-CONTAINING PROTEIN"/>
    <property type="match status" value="1"/>
</dbReference>
<dbReference type="AlphaFoldDB" id="A0A1I6HRW6"/>
<name>A0A1I6HRW6_9EURY</name>
<reference evidence="7" key="1">
    <citation type="submission" date="2016-10" db="EMBL/GenBank/DDBJ databases">
        <authorList>
            <person name="Varghese N."/>
            <person name="Submissions S."/>
        </authorList>
    </citation>
    <scope>NUCLEOTIDE SEQUENCE [LARGE SCALE GENOMIC DNA]</scope>
    <source>
        <strain evidence="7">CGMCC 1.7736</strain>
    </source>
</reference>
<dbReference type="SUPFAM" id="SSF51735">
    <property type="entry name" value="NAD(P)-binding Rossmann-fold domains"/>
    <property type="match status" value="1"/>
</dbReference>
<dbReference type="SUPFAM" id="SSF52283">
    <property type="entry name" value="Formate/glycerate dehydrogenase catalytic domain-like"/>
    <property type="match status" value="1"/>
</dbReference>
<sequence length="310" mass="33237">MTIRLGIHPSVERLFPPSVLRSSLEAADATVTDADETLTSDAALDGLVTFDYDPSFLDAGVDWIHVIRAGYDEFPLDALRERGISLSNSTGLHGDSVGEMVVGYMLGFARGLHRYRLDQPDRAWNPPAWDETFTLAGESVCVVGLGTLGRGVARRADALGMSVAGVRRTPTPVEHVDRRYGPEDLREAVADARFVVLAVPLTDRTEGLFGAAELAAMREDAYLVNVARGPVADQSALVDALQSGSIAGAALDVFETEPLPEESPLWGMENVVVTPHAAAATDEYPSRIAALVRENCRRLAAGESVANRVV</sequence>
<dbReference type="EMBL" id="FOYT01000002">
    <property type="protein sequence ID" value="SFR57108.1"/>
    <property type="molecule type" value="Genomic_DNA"/>
</dbReference>
<evidence type="ECO:0000259" key="4">
    <source>
        <dbReference type="Pfam" id="PF00389"/>
    </source>
</evidence>
<keyword evidence="2" id="KW-0520">NAD</keyword>
<dbReference type="InterPro" id="IPR054891">
    <property type="entry name" value="Dhydh_Halo"/>
</dbReference>
<keyword evidence="1 3" id="KW-0560">Oxidoreductase</keyword>
<dbReference type="Pfam" id="PF02826">
    <property type="entry name" value="2-Hacid_dh_C"/>
    <property type="match status" value="1"/>
</dbReference>
<dbReference type="InterPro" id="IPR036291">
    <property type="entry name" value="NAD(P)-bd_dom_sf"/>
</dbReference>
<comment type="similarity">
    <text evidence="3">Belongs to the D-isomer specific 2-hydroxyacid dehydrogenase family.</text>
</comment>
<dbReference type="InterPro" id="IPR006139">
    <property type="entry name" value="D-isomer_2_OHA_DH_cat_dom"/>
</dbReference>
<dbReference type="OrthoDB" id="162251at2157"/>
<protein>
    <submittedName>
        <fullName evidence="6">D-2-hydroxyacid dehydrogenase (NADP+)</fullName>
    </submittedName>
</protein>
<dbReference type="InterPro" id="IPR006140">
    <property type="entry name" value="D-isomer_DH_NAD-bd"/>
</dbReference>
<evidence type="ECO:0000256" key="3">
    <source>
        <dbReference type="RuleBase" id="RU003719"/>
    </source>
</evidence>
<dbReference type="Gene3D" id="3.40.50.720">
    <property type="entry name" value="NAD(P)-binding Rossmann-like Domain"/>
    <property type="match status" value="2"/>
</dbReference>
<dbReference type="NCBIfam" id="NF041369">
    <property type="entry name" value="Dhydh_Halo"/>
    <property type="match status" value="1"/>
</dbReference>
<dbReference type="Pfam" id="PF00389">
    <property type="entry name" value="2-Hacid_dh"/>
    <property type="match status" value="1"/>
</dbReference>
<evidence type="ECO:0000313" key="7">
    <source>
        <dbReference type="Proteomes" id="UP000198531"/>
    </source>
</evidence>
<evidence type="ECO:0000313" key="6">
    <source>
        <dbReference type="EMBL" id="SFR57108.1"/>
    </source>
</evidence>
<dbReference type="PANTHER" id="PTHR43333:SF1">
    <property type="entry name" value="D-ISOMER SPECIFIC 2-HYDROXYACID DEHYDROGENASE NAD-BINDING DOMAIN-CONTAINING PROTEIN"/>
    <property type="match status" value="1"/>
</dbReference>
<dbReference type="RefSeq" id="WP_089807863.1">
    <property type="nucleotide sequence ID" value="NZ_FOYT01000002.1"/>
</dbReference>
<evidence type="ECO:0000256" key="2">
    <source>
        <dbReference type="ARBA" id="ARBA00023027"/>
    </source>
</evidence>
<evidence type="ECO:0000256" key="1">
    <source>
        <dbReference type="ARBA" id="ARBA00023002"/>
    </source>
</evidence>
<dbReference type="GO" id="GO:0051287">
    <property type="term" value="F:NAD binding"/>
    <property type="evidence" value="ECO:0007669"/>
    <property type="project" value="InterPro"/>
</dbReference>
<accession>A0A1I6HRW6</accession>
<feature type="domain" description="D-isomer specific 2-hydroxyacid dehydrogenase catalytic" evidence="4">
    <location>
        <begin position="59"/>
        <end position="309"/>
    </location>
</feature>
<dbReference type="CDD" id="cd05300">
    <property type="entry name" value="2-Hacid_dh_1"/>
    <property type="match status" value="1"/>
</dbReference>
<feature type="domain" description="D-isomer specific 2-hydroxyacid dehydrogenase NAD-binding" evidence="5">
    <location>
        <begin position="102"/>
        <end position="278"/>
    </location>
</feature>
<dbReference type="STRING" id="553469.SAMN04487947_2377"/>
<evidence type="ECO:0000259" key="5">
    <source>
        <dbReference type="Pfam" id="PF02826"/>
    </source>
</evidence>
<gene>
    <name evidence="6" type="ORF">SAMN04487947_2377</name>
</gene>
<dbReference type="Proteomes" id="UP000198531">
    <property type="component" value="Unassembled WGS sequence"/>
</dbReference>